<dbReference type="STRING" id="1334022.SAMN04487907_106180"/>
<dbReference type="AlphaFoldDB" id="A0A1I1L5P9"/>
<dbReference type="SMART" id="SM00228">
    <property type="entry name" value="PDZ"/>
    <property type="match status" value="1"/>
</dbReference>
<dbReference type="Gene3D" id="2.30.42.10">
    <property type="match status" value="1"/>
</dbReference>
<keyword evidence="2" id="KW-0378">Hydrolase</keyword>
<proteinExistence type="predicted"/>
<keyword evidence="1 4" id="KW-0645">Protease</keyword>
<dbReference type="PANTHER" id="PTHR43343">
    <property type="entry name" value="PEPTIDASE S12"/>
    <property type="match status" value="1"/>
</dbReference>
<accession>A0A1I1L5P9</accession>
<dbReference type="GO" id="GO:0004252">
    <property type="term" value="F:serine-type endopeptidase activity"/>
    <property type="evidence" value="ECO:0007669"/>
    <property type="project" value="InterPro"/>
</dbReference>
<evidence type="ECO:0000256" key="1">
    <source>
        <dbReference type="ARBA" id="ARBA00022670"/>
    </source>
</evidence>
<dbReference type="RefSeq" id="WP_092543626.1">
    <property type="nucleotide sequence ID" value="NZ_FOKV01000006.1"/>
</dbReference>
<dbReference type="SUPFAM" id="SSF50494">
    <property type="entry name" value="Trypsin-like serine proteases"/>
    <property type="match status" value="1"/>
</dbReference>
<evidence type="ECO:0000259" key="3">
    <source>
        <dbReference type="PROSITE" id="PS50106"/>
    </source>
</evidence>
<evidence type="ECO:0000313" key="5">
    <source>
        <dbReference type="Proteomes" id="UP000199438"/>
    </source>
</evidence>
<evidence type="ECO:0000313" key="4">
    <source>
        <dbReference type="EMBL" id="SFC64910.1"/>
    </source>
</evidence>
<dbReference type="SUPFAM" id="SSF50156">
    <property type="entry name" value="PDZ domain-like"/>
    <property type="match status" value="1"/>
</dbReference>
<dbReference type="PRINTS" id="PR00834">
    <property type="entry name" value="PROTEASES2C"/>
</dbReference>
<dbReference type="OrthoDB" id="9758917at2"/>
<keyword evidence="5" id="KW-1185">Reference proteome</keyword>
<dbReference type="InterPro" id="IPR036034">
    <property type="entry name" value="PDZ_sf"/>
</dbReference>
<protein>
    <submittedName>
        <fullName evidence="4">Do/DeqQ family serine protease</fullName>
    </submittedName>
</protein>
<dbReference type="InterPro" id="IPR001478">
    <property type="entry name" value="PDZ"/>
</dbReference>
<evidence type="ECO:0000256" key="2">
    <source>
        <dbReference type="ARBA" id="ARBA00022801"/>
    </source>
</evidence>
<gene>
    <name evidence="4" type="ORF">SAMN04487907_106180</name>
</gene>
<dbReference type="InterPro" id="IPR001940">
    <property type="entry name" value="Peptidase_S1C"/>
</dbReference>
<dbReference type="InterPro" id="IPR051201">
    <property type="entry name" value="Chloro_Bact_Ser_Proteases"/>
</dbReference>
<feature type="domain" description="PDZ" evidence="3">
    <location>
        <begin position="270"/>
        <end position="361"/>
    </location>
</feature>
<reference evidence="5" key="1">
    <citation type="submission" date="2016-10" db="EMBL/GenBank/DDBJ databases">
        <authorList>
            <person name="Varghese N."/>
            <person name="Submissions S."/>
        </authorList>
    </citation>
    <scope>NUCLEOTIDE SEQUENCE [LARGE SCALE GENOMIC DNA]</scope>
    <source>
        <strain evidence="5">DSM 24499</strain>
    </source>
</reference>
<name>A0A1I1L5P9_9FLAO</name>
<sequence>MRKLASLLIVSILGGALTLGSYKLFFEEENVSFLQEKKDATQSLIQANYDANRTYGTNVDFTAAAEKTVHAVVHVKNVAVYSGPRSWADVMRGKTESSKALRGTGSGVIITPDGYIVTNNHVIDGANELEVTLNNNKTYKAKVVGADATSDIALIKVEPEEELEYIPFGNSNNVKVGEWVLAVGNPFNLKSTVTAGIVSAKSRNLNPNATGQSFIQTDAAINPGNSGGALVNINGELVGINTAITSMTGSYVGYAFAVPSNNARKIVEDIMEYGDIQQGILGIRGSDFTRTPELSEEYGTTQGVYVSEVTSGSGAEKAGIKSKDVIRKVDNIKINKFSDLTGYINTKRPNDTVNVTILRDGTEKEIAVKLTELRVTQLPIGLEVTNATKDELKFYQTENGVKISKTLSEQYSEEEFVGSIITEINGEKIYDIRDADEAFKSLERGQGLTMTFIDKTGQKQRVIFR</sequence>
<dbReference type="Proteomes" id="UP000199438">
    <property type="component" value="Unassembled WGS sequence"/>
</dbReference>
<dbReference type="Gene3D" id="2.40.10.120">
    <property type="match status" value="1"/>
</dbReference>
<dbReference type="PROSITE" id="PS50106">
    <property type="entry name" value="PDZ"/>
    <property type="match status" value="1"/>
</dbReference>
<organism evidence="4 5">
    <name type="scientific">Zunongwangia mangrovi</name>
    <dbReference type="NCBI Taxonomy" id="1334022"/>
    <lineage>
        <taxon>Bacteria</taxon>
        <taxon>Pseudomonadati</taxon>
        <taxon>Bacteroidota</taxon>
        <taxon>Flavobacteriia</taxon>
        <taxon>Flavobacteriales</taxon>
        <taxon>Flavobacteriaceae</taxon>
        <taxon>Zunongwangia</taxon>
    </lineage>
</organism>
<dbReference type="Pfam" id="PF13180">
    <property type="entry name" value="PDZ_2"/>
    <property type="match status" value="1"/>
</dbReference>
<dbReference type="EMBL" id="FOKV01000006">
    <property type="protein sequence ID" value="SFC64910.1"/>
    <property type="molecule type" value="Genomic_DNA"/>
</dbReference>
<dbReference type="GO" id="GO:0006508">
    <property type="term" value="P:proteolysis"/>
    <property type="evidence" value="ECO:0007669"/>
    <property type="project" value="UniProtKB-KW"/>
</dbReference>
<dbReference type="PANTHER" id="PTHR43343:SF3">
    <property type="entry name" value="PROTEASE DO-LIKE 8, CHLOROPLASTIC"/>
    <property type="match status" value="1"/>
</dbReference>
<dbReference type="InterPro" id="IPR009003">
    <property type="entry name" value="Peptidase_S1_PA"/>
</dbReference>
<dbReference type="Pfam" id="PF13365">
    <property type="entry name" value="Trypsin_2"/>
    <property type="match status" value="1"/>
</dbReference>